<comment type="caution">
    <text evidence="9">The sequence shown here is derived from an EMBL/GenBank/DDBJ whole genome shotgun (WGS) entry which is preliminary data.</text>
</comment>
<evidence type="ECO:0000256" key="5">
    <source>
        <dbReference type="ARBA" id="ARBA00023136"/>
    </source>
</evidence>
<feature type="chain" id="PRO_5043394818" evidence="8">
    <location>
        <begin position="20"/>
        <end position="161"/>
    </location>
</feature>
<dbReference type="PANTHER" id="PTHR23320">
    <property type="entry name" value="MEMBRANE-SPANNING 4-DOMAINS SUBFAMILY A MS4A -RELATED"/>
    <property type="match status" value="1"/>
</dbReference>
<feature type="region of interest" description="Disordered" evidence="6">
    <location>
        <begin position="142"/>
        <end position="161"/>
    </location>
</feature>
<name>A0AAV6G861_9TELE</name>
<feature type="compositionally biased region" description="Basic and acidic residues" evidence="6">
    <location>
        <begin position="149"/>
        <end position="161"/>
    </location>
</feature>
<dbReference type="PANTHER" id="PTHR23320:SF128">
    <property type="entry name" value="MEMBRANE-SPANNING 4-DOMAINS SUBFAMILY A MEMBER 4A"/>
    <property type="match status" value="1"/>
</dbReference>
<organism evidence="9 10">
    <name type="scientific">Alosa alosa</name>
    <name type="common">allis shad</name>
    <dbReference type="NCBI Taxonomy" id="278164"/>
    <lineage>
        <taxon>Eukaryota</taxon>
        <taxon>Metazoa</taxon>
        <taxon>Chordata</taxon>
        <taxon>Craniata</taxon>
        <taxon>Vertebrata</taxon>
        <taxon>Euteleostomi</taxon>
        <taxon>Actinopterygii</taxon>
        <taxon>Neopterygii</taxon>
        <taxon>Teleostei</taxon>
        <taxon>Clupei</taxon>
        <taxon>Clupeiformes</taxon>
        <taxon>Clupeoidei</taxon>
        <taxon>Clupeidae</taxon>
        <taxon>Alosa</taxon>
    </lineage>
</organism>
<dbReference type="AlphaFoldDB" id="A0AAV6G861"/>
<dbReference type="InterPro" id="IPR007237">
    <property type="entry name" value="CD20-like"/>
</dbReference>
<dbReference type="GO" id="GO:0016020">
    <property type="term" value="C:membrane"/>
    <property type="evidence" value="ECO:0007669"/>
    <property type="project" value="UniProtKB-SubCell"/>
</dbReference>
<gene>
    <name evidence="9" type="ORF">AALO_G00178340</name>
</gene>
<keyword evidence="5 7" id="KW-0472">Membrane</keyword>
<evidence type="ECO:0000256" key="3">
    <source>
        <dbReference type="ARBA" id="ARBA00022692"/>
    </source>
</evidence>
<feature type="transmembrane region" description="Helical" evidence="7">
    <location>
        <begin position="72"/>
        <end position="96"/>
    </location>
</feature>
<sequence length="161" mass="17526">MFWGSVIHVIAGYLTVVNAKDNSSQSLDKVLLTINIFSCLTAAVAIVLYCLDFKIQDSCYYNCYYNMETIHGISGVMLVLSLLEFMLSAAVSVITYNAISSSTPEVSVVKQTSSLQAQYLPPSYETATDTVNTSETWFFPSAVSPSHHGSSDKPEDLPSTA</sequence>
<evidence type="ECO:0000313" key="10">
    <source>
        <dbReference type="Proteomes" id="UP000823561"/>
    </source>
</evidence>
<keyword evidence="3 7" id="KW-0812">Transmembrane</keyword>
<dbReference type="EMBL" id="JADWDJ010000013">
    <property type="protein sequence ID" value="KAG5271313.1"/>
    <property type="molecule type" value="Genomic_DNA"/>
</dbReference>
<comment type="similarity">
    <text evidence="2">Belongs to the MS4A family.</text>
</comment>
<evidence type="ECO:0000313" key="9">
    <source>
        <dbReference type="EMBL" id="KAG5271313.1"/>
    </source>
</evidence>
<evidence type="ECO:0000256" key="4">
    <source>
        <dbReference type="ARBA" id="ARBA00022989"/>
    </source>
</evidence>
<feature type="transmembrane region" description="Helical" evidence="7">
    <location>
        <begin position="29"/>
        <end position="51"/>
    </location>
</feature>
<evidence type="ECO:0000256" key="6">
    <source>
        <dbReference type="SAM" id="MobiDB-lite"/>
    </source>
</evidence>
<dbReference type="Pfam" id="PF04103">
    <property type="entry name" value="CD20"/>
    <property type="match status" value="1"/>
</dbReference>
<accession>A0AAV6G861</accession>
<dbReference type="InterPro" id="IPR030417">
    <property type="entry name" value="MS4A"/>
</dbReference>
<keyword evidence="10" id="KW-1185">Reference proteome</keyword>
<feature type="signal peptide" evidence="8">
    <location>
        <begin position="1"/>
        <end position="19"/>
    </location>
</feature>
<keyword evidence="4 7" id="KW-1133">Transmembrane helix</keyword>
<dbReference type="Proteomes" id="UP000823561">
    <property type="component" value="Chromosome 13"/>
</dbReference>
<evidence type="ECO:0000256" key="1">
    <source>
        <dbReference type="ARBA" id="ARBA00004141"/>
    </source>
</evidence>
<evidence type="ECO:0000256" key="8">
    <source>
        <dbReference type="SAM" id="SignalP"/>
    </source>
</evidence>
<keyword evidence="8" id="KW-0732">Signal</keyword>
<reference evidence="9" key="1">
    <citation type="submission" date="2020-10" db="EMBL/GenBank/DDBJ databases">
        <title>Chromosome-scale genome assembly of the Allis shad, Alosa alosa.</title>
        <authorList>
            <person name="Margot Z."/>
            <person name="Christophe K."/>
            <person name="Cabau C."/>
            <person name="Louis A."/>
            <person name="Berthelot C."/>
            <person name="Parey E."/>
            <person name="Roest Crollius H."/>
            <person name="Montfort J."/>
            <person name="Robinson-Rechavi M."/>
            <person name="Bucao C."/>
            <person name="Bouchez O."/>
            <person name="Gislard M."/>
            <person name="Lluch J."/>
            <person name="Milhes M."/>
            <person name="Lampietro C."/>
            <person name="Lopez Roques C."/>
            <person name="Donnadieu C."/>
            <person name="Braasch I."/>
            <person name="Desvignes T."/>
            <person name="Postlethwait J."/>
            <person name="Bobe J."/>
            <person name="Guiguen Y."/>
        </authorList>
    </citation>
    <scope>NUCLEOTIDE SEQUENCE</scope>
    <source>
        <strain evidence="9">M-15738</strain>
        <tissue evidence="9">Blood</tissue>
    </source>
</reference>
<evidence type="ECO:0000256" key="2">
    <source>
        <dbReference type="ARBA" id="ARBA00009565"/>
    </source>
</evidence>
<comment type="subcellular location">
    <subcellularLocation>
        <location evidence="1">Membrane</location>
        <topology evidence="1">Multi-pass membrane protein</topology>
    </subcellularLocation>
</comment>
<evidence type="ECO:0000256" key="7">
    <source>
        <dbReference type="SAM" id="Phobius"/>
    </source>
</evidence>
<protein>
    <submittedName>
        <fullName evidence="9">Uncharacterized protein</fullName>
    </submittedName>
</protein>
<proteinExistence type="inferred from homology"/>